<dbReference type="OrthoDB" id="9793451at2"/>
<dbReference type="Gene3D" id="1.10.10.60">
    <property type="entry name" value="Homeodomain-like"/>
    <property type="match status" value="1"/>
</dbReference>
<sequence>MGKYDKLIPTLDINSFQQLHFSDFSNNYSLDSIIQEDFIIQRLEETMNTIKLPIPPHRKTVYDLVLVTHGEALRTSGLNNYTLKKQQIFFMPANQITSTPFISKDIKGYYFHFSLGFVESLQLFLDKLTLFKTDRPPLLSLDKNAADSINQKLAGLESVYLGKVKNKTELIALKLMELLFEIETYLPDQAEEIKLSTSEKITGRFKQLVNEKIRSFKKVSDYADFLNITPNHLNKCVKSVTGKSSHYWIQEMLLLESKTLLNRHDLSIADISFELNFEDVSYFSRFFKANTGISPSAYRKKVTESLSA</sequence>
<dbReference type="InterPro" id="IPR009057">
    <property type="entry name" value="Homeodomain-like_sf"/>
</dbReference>
<organism evidence="5 6">
    <name type="scientific">Aquiflexum balticum DSM 16537</name>
    <dbReference type="NCBI Taxonomy" id="758820"/>
    <lineage>
        <taxon>Bacteria</taxon>
        <taxon>Pseudomonadati</taxon>
        <taxon>Bacteroidota</taxon>
        <taxon>Cytophagia</taxon>
        <taxon>Cytophagales</taxon>
        <taxon>Cyclobacteriaceae</taxon>
        <taxon>Aquiflexum</taxon>
    </lineage>
</organism>
<proteinExistence type="predicted"/>
<feature type="domain" description="HTH araC/xylS-type" evidence="4">
    <location>
        <begin position="203"/>
        <end position="301"/>
    </location>
</feature>
<evidence type="ECO:0000256" key="3">
    <source>
        <dbReference type="ARBA" id="ARBA00023163"/>
    </source>
</evidence>
<keyword evidence="3" id="KW-0804">Transcription</keyword>
<keyword evidence="1" id="KW-0805">Transcription regulation</keyword>
<evidence type="ECO:0000259" key="4">
    <source>
        <dbReference type="PROSITE" id="PS01124"/>
    </source>
</evidence>
<dbReference type="PANTHER" id="PTHR43280:SF32">
    <property type="entry name" value="TRANSCRIPTIONAL REGULATORY PROTEIN"/>
    <property type="match status" value="1"/>
</dbReference>
<keyword evidence="6" id="KW-1185">Reference proteome</keyword>
<evidence type="ECO:0000313" key="5">
    <source>
        <dbReference type="EMBL" id="SMD44841.1"/>
    </source>
</evidence>
<name>A0A1W2H7E7_9BACT</name>
<dbReference type="PANTHER" id="PTHR43280">
    <property type="entry name" value="ARAC-FAMILY TRANSCRIPTIONAL REGULATOR"/>
    <property type="match status" value="1"/>
</dbReference>
<reference evidence="6" key="1">
    <citation type="submission" date="2017-04" db="EMBL/GenBank/DDBJ databases">
        <authorList>
            <person name="Varghese N."/>
            <person name="Submissions S."/>
        </authorList>
    </citation>
    <scope>NUCLEOTIDE SEQUENCE [LARGE SCALE GENOMIC DNA]</scope>
    <source>
        <strain evidence="6">DSM 16537</strain>
    </source>
</reference>
<accession>A0A1W2H7E7</accession>
<dbReference type="InterPro" id="IPR020449">
    <property type="entry name" value="Tscrpt_reg_AraC-type_HTH"/>
</dbReference>
<dbReference type="PRINTS" id="PR00032">
    <property type="entry name" value="HTHARAC"/>
</dbReference>
<evidence type="ECO:0000256" key="1">
    <source>
        <dbReference type="ARBA" id="ARBA00023015"/>
    </source>
</evidence>
<dbReference type="Proteomes" id="UP000192333">
    <property type="component" value="Chromosome I"/>
</dbReference>
<evidence type="ECO:0000313" key="6">
    <source>
        <dbReference type="Proteomes" id="UP000192333"/>
    </source>
</evidence>
<dbReference type="Pfam" id="PF12833">
    <property type="entry name" value="HTH_18"/>
    <property type="match status" value="1"/>
</dbReference>
<dbReference type="InterPro" id="IPR018060">
    <property type="entry name" value="HTH_AraC"/>
</dbReference>
<dbReference type="STRING" id="758820.SAMN00777080_3477"/>
<dbReference type="SUPFAM" id="SSF46689">
    <property type="entry name" value="Homeodomain-like"/>
    <property type="match status" value="1"/>
</dbReference>
<keyword evidence="2 5" id="KW-0238">DNA-binding</keyword>
<protein>
    <submittedName>
        <fullName evidence="5">AraC-type DNA-binding protein</fullName>
    </submittedName>
</protein>
<gene>
    <name evidence="5" type="ORF">SAMN00777080_3477</name>
</gene>
<dbReference type="AlphaFoldDB" id="A0A1W2H7E7"/>
<dbReference type="SMART" id="SM00342">
    <property type="entry name" value="HTH_ARAC"/>
    <property type="match status" value="1"/>
</dbReference>
<dbReference type="GO" id="GO:0003700">
    <property type="term" value="F:DNA-binding transcription factor activity"/>
    <property type="evidence" value="ECO:0007669"/>
    <property type="project" value="InterPro"/>
</dbReference>
<dbReference type="GO" id="GO:0043565">
    <property type="term" value="F:sequence-specific DNA binding"/>
    <property type="evidence" value="ECO:0007669"/>
    <property type="project" value="InterPro"/>
</dbReference>
<dbReference type="EMBL" id="LT838813">
    <property type="protein sequence ID" value="SMD44841.1"/>
    <property type="molecule type" value="Genomic_DNA"/>
</dbReference>
<evidence type="ECO:0000256" key="2">
    <source>
        <dbReference type="ARBA" id="ARBA00023125"/>
    </source>
</evidence>
<dbReference type="PROSITE" id="PS01124">
    <property type="entry name" value="HTH_ARAC_FAMILY_2"/>
    <property type="match status" value="1"/>
</dbReference>